<name>A0A8S5LN90_9CAUD</name>
<proteinExistence type="predicted"/>
<dbReference type="EMBL" id="BK015882">
    <property type="protein sequence ID" value="DAD71465.1"/>
    <property type="molecule type" value="Genomic_DNA"/>
</dbReference>
<evidence type="ECO:0000313" key="1">
    <source>
        <dbReference type="EMBL" id="DAD71465.1"/>
    </source>
</evidence>
<sequence>MKRTVITCPRCGAEYLAQEIYLPTAFFGKANYIERSEDTHKILEVYGTDIDTEECYTCNYCDTPFRISAKISFSAKEDTDHNFNEDYTTILATDKILLPED</sequence>
<organism evidence="1">
    <name type="scientific">Siphoviridae sp. ctsf32</name>
    <dbReference type="NCBI Taxonomy" id="2827594"/>
    <lineage>
        <taxon>Viruses</taxon>
        <taxon>Duplodnaviria</taxon>
        <taxon>Heunggongvirae</taxon>
        <taxon>Uroviricota</taxon>
        <taxon>Caudoviricetes</taxon>
    </lineage>
</organism>
<reference evidence="1" key="1">
    <citation type="journal article" date="2021" name="Proc. Natl. Acad. Sci. U.S.A.">
        <title>A Catalog of Tens of Thousands of Viruses from Human Metagenomes Reveals Hidden Associations with Chronic Diseases.</title>
        <authorList>
            <person name="Tisza M.J."/>
            <person name="Buck C.B."/>
        </authorList>
    </citation>
    <scope>NUCLEOTIDE SEQUENCE</scope>
    <source>
        <strain evidence="1">Ctsf32</strain>
    </source>
</reference>
<protein>
    <submittedName>
        <fullName evidence="1">Transcription initiation factor IIE, alpha FINGER, Transcription</fullName>
    </submittedName>
</protein>
<accession>A0A8S5LN90</accession>